<protein>
    <submittedName>
        <fullName evidence="3">Peptidoglycan/LPS O-acetylase OafA/YrhL, contains acyltransferase and SGNH-hydrolase domains</fullName>
    </submittedName>
</protein>
<dbReference type="OrthoDB" id="9767863at2"/>
<feature type="transmembrane region" description="Helical" evidence="1">
    <location>
        <begin position="274"/>
        <end position="294"/>
    </location>
</feature>
<feature type="transmembrane region" description="Helical" evidence="1">
    <location>
        <begin position="165"/>
        <end position="184"/>
    </location>
</feature>
<dbReference type="PANTHER" id="PTHR23028">
    <property type="entry name" value="ACETYLTRANSFERASE"/>
    <property type="match status" value="1"/>
</dbReference>
<feature type="domain" description="Acyltransferase 3" evidence="2">
    <location>
        <begin position="5"/>
        <end position="335"/>
    </location>
</feature>
<reference evidence="3 4" key="1">
    <citation type="submission" date="2016-09" db="EMBL/GenBank/DDBJ databases">
        <authorList>
            <person name="Capua I."/>
            <person name="De Benedictis P."/>
            <person name="Joannis T."/>
            <person name="Lombin L.H."/>
            <person name="Cattoli G."/>
        </authorList>
    </citation>
    <scope>NUCLEOTIDE SEQUENCE [LARGE SCALE GENOMIC DNA]</scope>
    <source>
        <strain evidence="3 4">GB001</strain>
    </source>
</reference>
<dbReference type="PANTHER" id="PTHR23028:SF131">
    <property type="entry name" value="BLR2367 PROTEIN"/>
    <property type="match status" value="1"/>
</dbReference>
<dbReference type="GO" id="GO:0016787">
    <property type="term" value="F:hydrolase activity"/>
    <property type="evidence" value="ECO:0007669"/>
    <property type="project" value="UniProtKB-KW"/>
</dbReference>
<keyword evidence="3" id="KW-0808">Transferase</keyword>
<organism evidence="3 4">
    <name type="scientific">Hafnia alvei</name>
    <dbReference type="NCBI Taxonomy" id="569"/>
    <lineage>
        <taxon>Bacteria</taxon>
        <taxon>Pseudomonadati</taxon>
        <taxon>Pseudomonadota</taxon>
        <taxon>Gammaproteobacteria</taxon>
        <taxon>Enterobacterales</taxon>
        <taxon>Hafniaceae</taxon>
        <taxon>Hafnia</taxon>
    </lineage>
</organism>
<keyword evidence="1" id="KW-0812">Transmembrane</keyword>
<dbReference type="EMBL" id="FMIQ01000006">
    <property type="protein sequence ID" value="SCM51009.1"/>
    <property type="molecule type" value="Genomic_DNA"/>
</dbReference>
<evidence type="ECO:0000256" key="1">
    <source>
        <dbReference type="SAM" id="Phobius"/>
    </source>
</evidence>
<dbReference type="AlphaFoldDB" id="A0A1C6YW31"/>
<feature type="transmembrane region" description="Helical" evidence="1">
    <location>
        <begin position="213"/>
        <end position="228"/>
    </location>
</feature>
<dbReference type="Proteomes" id="UP000094844">
    <property type="component" value="Unassembled WGS sequence"/>
</dbReference>
<feature type="transmembrane region" description="Helical" evidence="1">
    <location>
        <begin position="37"/>
        <end position="55"/>
    </location>
</feature>
<keyword evidence="3" id="KW-0378">Hydrolase</keyword>
<dbReference type="InterPro" id="IPR050879">
    <property type="entry name" value="Acyltransferase_3"/>
</dbReference>
<evidence type="ECO:0000313" key="4">
    <source>
        <dbReference type="Proteomes" id="UP000094844"/>
    </source>
</evidence>
<name>A0A1C6YW31_HAFAL</name>
<keyword evidence="3" id="KW-0012">Acyltransferase</keyword>
<feature type="transmembrane region" description="Helical" evidence="1">
    <location>
        <begin position="7"/>
        <end position="25"/>
    </location>
</feature>
<dbReference type="GO" id="GO:0016020">
    <property type="term" value="C:membrane"/>
    <property type="evidence" value="ECO:0007669"/>
    <property type="project" value="TreeGrafter"/>
</dbReference>
<dbReference type="GO" id="GO:0000271">
    <property type="term" value="P:polysaccharide biosynthetic process"/>
    <property type="evidence" value="ECO:0007669"/>
    <property type="project" value="TreeGrafter"/>
</dbReference>
<evidence type="ECO:0000313" key="3">
    <source>
        <dbReference type="EMBL" id="SCM51009.1"/>
    </source>
</evidence>
<accession>A0A1C6YW31</accession>
<dbReference type="RefSeq" id="WP_072307387.1">
    <property type="nucleotide sequence ID" value="NZ_FMIQ01000006.1"/>
</dbReference>
<feature type="transmembrane region" description="Helical" evidence="1">
    <location>
        <begin position="137"/>
        <end position="158"/>
    </location>
</feature>
<feature type="transmembrane region" description="Helical" evidence="1">
    <location>
        <begin position="75"/>
        <end position="96"/>
    </location>
</feature>
<dbReference type="Pfam" id="PF01757">
    <property type="entry name" value="Acyl_transf_3"/>
    <property type="match status" value="1"/>
</dbReference>
<dbReference type="InterPro" id="IPR002656">
    <property type="entry name" value="Acyl_transf_3_dom"/>
</dbReference>
<sequence length="360" mass="41315">MKRIESLDIFRGICAILVMFFHIRVSGTITELSISRNAFIFVDFFFILSGFVIAMKYTNSSNTFKEYITSRFFRIYPLFFILMTISILTEILKYIAHKKLGIEFGATPFTGGSSPEFIPYYYTLTQAWFSWVKSDGFLYPSWSISIEFYMYIILWILISGKFYKSSSFAFLLFSISISLYQHGASYPNDIIRGMTGIPLGALAFYFRDKIKALPYMELPMIIICYFAVSQDYSYKYFCVAASFLITIVVFSHDAGVISKIIINRLLKYIGKLSYSIYLTHALVLYAFVLLSILIGKALGVNFSHYEGSSRVIDFGNIFINNTFIISAIIVTIITSHITNKYIEVPFMKIAKRNSLNILTK</sequence>
<feature type="transmembrane region" description="Helical" evidence="1">
    <location>
        <begin position="234"/>
        <end position="262"/>
    </location>
</feature>
<keyword evidence="1" id="KW-0472">Membrane</keyword>
<feature type="transmembrane region" description="Helical" evidence="1">
    <location>
        <begin position="314"/>
        <end position="338"/>
    </location>
</feature>
<keyword evidence="1" id="KW-1133">Transmembrane helix</keyword>
<evidence type="ECO:0000259" key="2">
    <source>
        <dbReference type="Pfam" id="PF01757"/>
    </source>
</evidence>
<dbReference type="GO" id="GO:0016747">
    <property type="term" value="F:acyltransferase activity, transferring groups other than amino-acyl groups"/>
    <property type="evidence" value="ECO:0007669"/>
    <property type="project" value="InterPro"/>
</dbReference>
<gene>
    <name evidence="3" type="ORF">BN1044_00459</name>
</gene>
<proteinExistence type="predicted"/>